<organism evidence="1 2">
    <name type="scientific">Sphenostylis stenocarpa</name>
    <dbReference type="NCBI Taxonomy" id="92480"/>
    <lineage>
        <taxon>Eukaryota</taxon>
        <taxon>Viridiplantae</taxon>
        <taxon>Streptophyta</taxon>
        <taxon>Embryophyta</taxon>
        <taxon>Tracheophyta</taxon>
        <taxon>Spermatophyta</taxon>
        <taxon>Magnoliopsida</taxon>
        <taxon>eudicotyledons</taxon>
        <taxon>Gunneridae</taxon>
        <taxon>Pentapetalae</taxon>
        <taxon>rosids</taxon>
        <taxon>fabids</taxon>
        <taxon>Fabales</taxon>
        <taxon>Fabaceae</taxon>
        <taxon>Papilionoideae</taxon>
        <taxon>50 kb inversion clade</taxon>
        <taxon>NPAAA clade</taxon>
        <taxon>indigoferoid/millettioid clade</taxon>
        <taxon>Phaseoleae</taxon>
        <taxon>Sphenostylis</taxon>
    </lineage>
</organism>
<gene>
    <name evidence="1" type="ORF">AYBTSS11_LOCUS18886</name>
</gene>
<dbReference type="Gramene" id="rna-AYBTSS11_LOCUS18886">
    <property type="protein sequence ID" value="CAJ1961750.1"/>
    <property type="gene ID" value="gene-AYBTSS11_LOCUS18886"/>
</dbReference>
<dbReference type="EMBL" id="OY731403">
    <property type="protein sequence ID" value="CAJ1961750.1"/>
    <property type="molecule type" value="Genomic_DNA"/>
</dbReference>
<proteinExistence type="predicted"/>
<feature type="non-terminal residue" evidence="1">
    <location>
        <position position="91"/>
    </location>
</feature>
<evidence type="ECO:0000313" key="2">
    <source>
        <dbReference type="Proteomes" id="UP001189624"/>
    </source>
</evidence>
<sequence>IYIAWPHGHGLAPAARLAAPAAREAAERMPADIDIKVERAIATPQWVMENARTFSWNPASIFLPSIILDNLIKRVIMMELKQQKQMVMRLE</sequence>
<reference evidence="1" key="1">
    <citation type="submission" date="2023-10" db="EMBL/GenBank/DDBJ databases">
        <authorList>
            <person name="Domelevo Entfellner J.-B."/>
        </authorList>
    </citation>
    <scope>NUCLEOTIDE SEQUENCE</scope>
</reference>
<keyword evidence="2" id="KW-1185">Reference proteome</keyword>
<dbReference type="AlphaFoldDB" id="A0AA86SR56"/>
<evidence type="ECO:0000313" key="1">
    <source>
        <dbReference type="EMBL" id="CAJ1961750.1"/>
    </source>
</evidence>
<accession>A0AA86SR56</accession>
<name>A0AA86SR56_9FABA</name>
<feature type="non-terminal residue" evidence="1">
    <location>
        <position position="1"/>
    </location>
</feature>
<protein>
    <submittedName>
        <fullName evidence="1">Uncharacterized protein</fullName>
    </submittedName>
</protein>
<dbReference type="Proteomes" id="UP001189624">
    <property type="component" value="Chromosome 6"/>
</dbReference>